<dbReference type="PANTHER" id="PTHR43775:SF37">
    <property type="entry name" value="SI:DKEY-61P9.11"/>
    <property type="match status" value="1"/>
</dbReference>
<proteinExistence type="predicted"/>
<evidence type="ECO:0000259" key="3">
    <source>
        <dbReference type="PROSITE" id="PS52004"/>
    </source>
</evidence>
<sequence length="228" mass="24001">GSVKTNIGHLDAAAGVAGLIKAVLSVRHGVIPPSLHFTAPHPEVDLAGGPWYVPAKATDWPAGERRVAGVSSFGMGGTNVHVIVEEAPAVPPRQAESGPFVLPLSARDAKALRETVSRLRDRLAADAPDLGDTAYTLSVRRAFTCRAAVVADSVTSAIAALDALLAKGTDVEGPPSAERDLAVRWVEGGEIEWDSGGEPGRVPLPGYPFQRERHWIDPLHTSDHGSPR</sequence>
<dbReference type="InterPro" id="IPR020841">
    <property type="entry name" value="PKS_Beta-ketoAc_synthase_dom"/>
</dbReference>
<keyword evidence="2" id="KW-0597">Phosphoprotein</keyword>
<reference evidence="4 5" key="1">
    <citation type="submission" date="2017-07" db="EMBL/GenBank/DDBJ databases">
        <title>Amycolatopsis thailandensis Genome sequencing and assembly.</title>
        <authorList>
            <person name="Kaur N."/>
            <person name="Mayilraj S."/>
        </authorList>
    </citation>
    <scope>NUCLEOTIDE SEQUENCE [LARGE SCALE GENOMIC DNA]</scope>
    <source>
        <strain evidence="4 5">JCM 16380</strain>
    </source>
</reference>
<protein>
    <submittedName>
        <fullName evidence="4">Amino acid adenylation protein</fullName>
    </submittedName>
</protein>
<dbReference type="GO" id="GO:0004312">
    <property type="term" value="F:fatty acid synthase activity"/>
    <property type="evidence" value="ECO:0007669"/>
    <property type="project" value="TreeGrafter"/>
</dbReference>
<dbReference type="PROSITE" id="PS52004">
    <property type="entry name" value="KS3_2"/>
    <property type="match status" value="1"/>
</dbReference>
<dbReference type="Proteomes" id="UP000215223">
    <property type="component" value="Unassembled WGS sequence"/>
</dbReference>
<evidence type="ECO:0000313" key="4">
    <source>
        <dbReference type="EMBL" id="OXM42498.1"/>
    </source>
</evidence>
<comment type="caution">
    <text evidence="4">The sequence shown here is derived from an EMBL/GenBank/DDBJ whole genome shotgun (WGS) entry which is preliminary data.</text>
</comment>
<dbReference type="InterPro" id="IPR014031">
    <property type="entry name" value="Ketoacyl_synth_C"/>
</dbReference>
<dbReference type="Pfam" id="PF02801">
    <property type="entry name" value="Ketoacyl-synt_C"/>
    <property type="match status" value="1"/>
</dbReference>
<dbReference type="EMBL" id="NMQT01000308">
    <property type="protein sequence ID" value="OXM42498.1"/>
    <property type="molecule type" value="Genomic_DNA"/>
</dbReference>
<dbReference type="Pfam" id="PF16197">
    <property type="entry name" value="KAsynt_C_assoc"/>
    <property type="match status" value="1"/>
</dbReference>
<dbReference type="AlphaFoldDB" id="A0A229R768"/>
<dbReference type="Gene3D" id="3.40.47.10">
    <property type="match status" value="1"/>
</dbReference>
<dbReference type="InterPro" id="IPR016039">
    <property type="entry name" value="Thiolase-like"/>
</dbReference>
<dbReference type="Gene3D" id="3.30.70.3290">
    <property type="match status" value="1"/>
</dbReference>
<evidence type="ECO:0000256" key="2">
    <source>
        <dbReference type="ARBA" id="ARBA00022553"/>
    </source>
</evidence>
<evidence type="ECO:0000256" key="1">
    <source>
        <dbReference type="ARBA" id="ARBA00022450"/>
    </source>
</evidence>
<dbReference type="GO" id="GO:0006633">
    <property type="term" value="P:fatty acid biosynthetic process"/>
    <property type="evidence" value="ECO:0007669"/>
    <property type="project" value="TreeGrafter"/>
</dbReference>
<feature type="non-terminal residue" evidence="4">
    <location>
        <position position="1"/>
    </location>
</feature>
<dbReference type="InterPro" id="IPR050091">
    <property type="entry name" value="PKS_NRPS_Biosynth_Enz"/>
</dbReference>
<dbReference type="RefSeq" id="WP_279629275.1">
    <property type="nucleotide sequence ID" value="NZ_NMQT01000308.1"/>
</dbReference>
<dbReference type="SUPFAM" id="SSF53901">
    <property type="entry name" value="Thiolase-like"/>
    <property type="match status" value="1"/>
</dbReference>
<keyword evidence="1" id="KW-0596">Phosphopantetheine</keyword>
<evidence type="ECO:0000313" key="5">
    <source>
        <dbReference type="Proteomes" id="UP000215223"/>
    </source>
</evidence>
<accession>A0A229R768</accession>
<gene>
    <name evidence="4" type="ORF">CFP71_42500</name>
</gene>
<feature type="domain" description="Ketosynthase family 3 (KS3)" evidence="3">
    <location>
        <begin position="1"/>
        <end position="86"/>
    </location>
</feature>
<organism evidence="4 5">
    <name type="scientific">Amycolatopsis thailandensis</name>
    <dbReference type="NCBI Taxonomy" id="589330"/>
    <lineage>
        <taxon>Bacteria</taxon>
        <taxon>Bacillati</taxon>
        <taxon>Actinomycetota</taxon>
        <taxon>Actinomycetes</taxon>
        <taxon>Pseudonocardiales</taxon>
        <taxon>Pseudonocardiaceae</taxon>
        <taxon>Amycolatopsis</taxon>
    </lineage>
</organism>
<dbReference type="PANTHER" id="PTHR43775">
    <property type="entry name" value="FATTY ACID SYNTHASE"/>
    <property type="match status" value="1"/>
</dbReference>
<name>A0A229R768_9PSEU</name>
<dbReference type="InterPro" id="IPR032821">
    <property type="entry name" value="PKS_assoc"/>
</dbReference>
<keyword evidence="5" id="KW-1185">Reference proteome</keyword>